<evidence type="ECO:0000256" key="3">
    <source>
        <dbReference type="ARBA" id="ARBA00023125"/>
    </source>
</evidence>
<dbReference type="InterPro" id="IPR003340">
    <property type="entry name" value="B3_DNA-bd"/>
</dbReference>
<keyword evidence="2" id="KW-0805">Transcription regulation</keyword>
<reference evidence="7 8" key="1">
    <citation type="submission" date="2019-06" db="EMBL/GenBank/DDBJ databases">
        <title>A chromosomal-level reference genome of Carpinus fangiana (Coryloideae, Betulaceae).</title>
        <authorList>
            <person name="Yang X."/>
            <person name="Wang Z."/>
            <person name="Zhang L."/>
            <person name="Hao G."/>
            <person name="Liu J."/>
            <person name="Yang Y."/>
        </authorList>
    </citation>
    <scope>NUCLEOTIDE SEQUENCE [LARGE SCALE GENOMIC DNA]</scope>
    <source>
        <strain evidence="7">Cfa_2016G</strain>
        <tissue evidence="7">Leaf</tissue>
    </source>
</reference>
<dbReference type="PANTHER" id="PTHR31541">
    <property type="entry name" value="B3 DOMAIN PLANT PROTEIN-RELATED"/>
    <property type="match status" value="1"/>
</dbReference>
<evidence type="ECO:0000259" key="6">
    <source>
        <dbReference type="SMART" id="SM01019"/>
    </source>
</evidence>
<protein>
    <recommendedName>
        <fullName evidence="6">TF-B3 domain-containing protein</fullName>
    </recommendedName>
</protein>
<organism evidence="7 8">
    <name type="scientific">Carpinus fangiana</name>
    <dbReference type="NCBI Taxonomy" id="176857"/>
    <lineage>
        <taxon>Eukaryota</taxon>
        <taxon>Viridiplantae</taxon>
        <taxon>Streptophyta</taxon>
        <taxon>Embryophyta</taxon>
        <taxon>Tracheophyta</taxon>
        <taxon>Spermatophyta</taxon>
        <taxon>Magnoliopsida</taxon>
        <taxon>eudicotyledons</taxon>
        <taxon>Gunneridae</taxon>
        <taxon>Pentapetalae</taxon>
        <taxon>rosids</taxon>
        <taxon>fabids</taxon>
        <taxon>Fagales</taxon>
        <taxon>Betulaceae</taxon>
        <taxon>Carpinus</taxon>
    </lineage>
</organism>
<dbReference type="PANTHER" id="PTHR31541:SF28">
    <property type="entry name" value="TF-B3 DOMAIN-CONTAINING PROTEIN"/>
    <property type="match status" value="1"/>
</dbReference>
<proteinExistence type="predicted"/>
<dbReference type="InterPro" id="IPR015300">
    <property type="entry name" value="DNA-bd_pseudobarrel_sf"/>
</dbReference>
<comment type="subcellular location">
    <subcellularLocation>
        <location evidence="1">Nucleus</location>
    </subcellularLocation>
</comment>
<keyword evidence="8" id="KW-1185">Reference proteome</keyword>
<keyword evidence="5" id="KW-0539">Nucleus</keyword>
<dbReference type="CDD" id="cd10017">
    <property type="entry name" value="B3_DNA"/>
    <property type="match status" value="1"/>
</dbReference>
<evidence type="ECO:0000256" key="4">
    <source>
        <dbReference type="ARBA" id="ARBA00023163"/>
    </source>
</evidence>
<dbReference type="EMBL" id="CM017324">
    <property type="protein sequence ID" value="KAE8037296.1"/>
    <property type="molecule type" value="Genomic_DNA"/>
</dbReference>
<evidence type="ECO:0000256" key="2">
    <source>
        <dbReference type="ARBA" id="ARBA00023015"/>
    </source>
</evidence>
<evidence type="ECO:0000256" key="5">
    <source>
        <dbReference type="ARBA" id="ARBA00023242"/>
    </source>
</evidence>
<keyword evidence="4" id="KW-0804">Transcription</keyword>
<dbReference type="SUPFAM" id="SSF101936">
    <property type="entry name" value="DNA-binding pseudobarrel domain"/>
    <property type="match status" value="1"/>
</dbReference>
<evidence type="ECO:0000256" key="1">
    <source>
        <dbReference type="ARBA" id="ARBA00004123"/>
    </source>
</evidence>
<dbReference type="GO" id="GO:0003677">
    <property type="term" value="F:DNA binding"/>
    <property type="evidence" value="ECO:0007669"/>
    <property type="project" value="UniProtKB-KW"/>
</dbReference>
<evidence type="ECO:0000313" key="8">
    <source>
        <dbReference type="Proteomes" id="UP000327013"/>
    </source>
</evidence>
<dbReference type="InterPro" id="IPR005508">
    <property type="entry name" value="At2g31720-like"/>
</dbReference>
<dbReference type="SMART" id="SM01019">
    <property type="entry name" value="B3"/>
    <property type="match status" value="1"/>
</dbReference>
<feature type="domain" description="TF-B3" evidence="6">
    <location>
        <begin position="90"/>
        <end position="198"/>
    </location>
</feature>
<dbReference type="Gene3D" id="2.40.330.10">
    <property type="entry name" value="DNA-binding pseudobarrel domain"/>
    <property type="match status" value="1"/>
</dbReference>
<name>A0A660KTM4_9ROSI</name>
<dbReference type="GO" id="GO:0005634">
    <property type="term" value="C:nucleus"/>
    <property type="evidence" value="ECO:0007669"/>
    <property type="project" value="UniProtKB-SubCell"/>
</dbReference>
<dbReference type="OrthoDB" id="668173at2759"/>
<keyword evidence="3" id="KW-0238">DNA-binding</keyword>
<dbReference type="AlphaFoldDB" id="A0A660KTM4"/>
<evidence type="ECO:0000313" key="7">
    <source>
        <dbReference type="EMBL" id="KAE8037296.1"/>
    </source>
</evidence>
<accession>A0A660KTM4</accession>
<dbReference type="Proteomes" id="UP000327013">
    <property type="component" value="Chromosome 4"/>
</dbReference>
<gene>
    <name evidence="7" type="ORF">FH972_009897</name>
</gene>
<sequence length="214" mass="24568">MGKGSEASKFDDKNYPEELREVARAALLFNSIRHMILDKETATTLEALKRKYKAATKPPESSLPIEPYNPPEIPPVQSLISLIGACSKPFEKQLTDSDIRDDQSRLSMNKQDVENFLLPLLGGDENVNLGIPVTTYDLEGKAYPMVFKQWASKIYILTGGWKRFSHEHYLSRHEDFVTIWMFRHNVTGNLCFVISSRRLPVFEPIKRRRTTSHN</sequence>